<reference evidence="1 2" key="1">
    <citation type="submission" date="2019-10" db="EMBL/GenBank/DDBJ databases">
        <title>Deinococcus sp. isolated from soil.</title>
        <authorList>
            <person name="Li Y."/>
            <person name="Wang J."/>
        </authorList>
    </citation>
    <scope>NUCLEOTIDE SEQUENCE [LARGE SCALE GENOMIC DNA]</scope>
    <source>
        <strain evidence="1 2">SDU3-2</strain>
    </source>
</reference>
<dbReference type="EMBL" id="WBSL01000012">
    <property type="protein sequence ID" value="MPY67955.1"/>
    <property type="molecule type" value="Genomic_DNA"/>
</dbReference>
<comment type="caution">
    <text evidence="1">The sequence shown here is derived from an EMBL/GenBank/DDBJ whole genome shotgun (WGS) entry which is preliminary data.</text>
</comment>
<keyword evidence="2" id="KW-1185">Reference proteome</keyword>
<evidence type="ECO:0000313" key="1">
    <source>
        <dbReference type="EMBL" id="MPY67955.1"/>
    </source>
</evidence>
<name>A0A7X1NY80_9DEIO</name>
<sequence length="198" mass="22168">MWLLSLVLAGGLGMAPAPSPERLLYPTQAERLQICRTPETLTTEAELRAARERAGQRQVWFTPPAEVLRGACAWKDPKYPVLVRAAQEFDARLSSGEASPAPVSVTLWAPIRNFQEVGKWQAWLVLRDSFGEEVLRWKPRTGMNRQLVPGMGMSMLIFDSPTEAQRALVRQATALWVEVDWGDGRPAMRYNAASLPRP</sequence>
<dbReference type="Proteomes" id="UP000484842">
    <property type="component" value="Unassembled WGS sequence"/>
</dbReference>
<organism evidence="1 2">
    <name type="scientific">Deinococcus terrestris</name>
    <dbReference type="NCBI Taxonomy" id="2651870"/>
    <lineage>
        <taxon>Bacteria</taxon>
        <taxon>Thermotogati</taxon>
        <taxon>Deinococcota</taxon>
        <taxon>Deinococci</taxon>
        <taxon>Deinococcales</taxon>
        <taxon>Deinococcaceae</taxon>
        <taxon>Deinococcus</taxon>
    </lineage>
</organism>
<protein>
    <submittedName>
        <fullName evidence="1">Uncharacterized protein</fullName>
    </submittedName>
</protein>
<proteinExistence type="predicted"/>
<evidence type="ECO:0000313" key="2">
    <source>
        <dbReference type="Proteomes" id="UP000484842"/>
    </source>
</evidence>
<dbReference type="AlphaFoldDB" id="A0A7X1NY80"/>
<accession>A0A7X1NY80</accession>
<gene>
    <name evidence="1" type="ORF">F8S09_14940</name>
</gene>
<dbReference type="RefSeq" id="WP_152872267.1">
    <property type="nucleotide sequence ID" value="NZ_WBSL01000012.1"/>
</dbReference>